<dbReference type="InterPro" id="IPR036388">
    <property type="entry name" value="WH-like_DNA-bd_sf"/>
</dbReference>
<dbReference type="InterPro" id="IPR005471">
    <property type="entry name" value="Tscrpt_reg_IclR_N"/>
</dbReference>
<dbReference type="Proteomes" id="UP001146505">
    <property type="component" value="Unassembled WGS sequence"/>
</dbReference>
<dbReference type="SUPFAM" id="SSF55781">
    <property type="entry name" value="GAF domain-like"/>
    <property type="match status" value="1"/>
</dbReference>
<reference evidence="6" key="1">
    <citation type="submission" date="2022-02" db="EMBL/GenBank/DDBJ databases">
        <title>Corynebacterium sp. from urogenital microbiome.</title>
        <authorList>
            <person name="Cappelli E.A."/>
            <person name="Ribeiro T.G."/>
            <person name="Peixe L."/>
        </authorList>
    </citation>
    <scope>NUCLEOTIDE SEQUENCE</scope>
    <source>
        <strain evidence="6">C9Ua_112</strain>
    </source>
</reference>
<accession>A0A9X3M5G1</accession>
<organism evidence="6 7">
    <name type="scientific">Corynebacterium macclintockiae</name>
    <dbReference type="NCBI Taxonomy" id="2913501"/>
    <lineage>
        <taxon>Bacteria</taxon>
        <taxon>Bacillati</taxon>
        <taxon>Actinomycetota</taxon>
        <taxon>Actinomycetes</taxon>
        <taxon>Mycobacteriales</taxon>
        <taxon>Corynebacteriaceae</taxon>
        <taxon>Corynebacterium</taxon>
    </lineage>
</organism>
<dbReference type="InterPro" id="IPR050707">
    <property type="entry name" value="HTH_MetabolicPath_Reg"/>
</dbReference>
<evidence type="ECO:0000256" key="2">
    <source>
        <dbReference type="ARBA" id="ARBA00023125"/>
    </source>
</evidence>
<keyword evidence="3" id="KW-0804">Transcription</keyword>
<dbReference type="Gene3D" id="3.30.450.40">
    <property type="match status" value="1"/>
</dbReference>
<sequence length="244" mass="25906">MGHNTEIPATSGIQVLDRAIFILSVIAAEPRNLSDLCAITGLPRATAHRIAVALEKHRLIERGVDGAWVTGPALSEMAPSTSSRLEDAAEFILPDLMTKTGESVQLYRLSGMERVCIANAEPATGLRDTVPVGHRMTLNAGSAAKLLVAYAPEAFQNQVLPQAAYTREDLEKIAADGIAESSAERDPSLASASVPVFGADAQNRTVIACLSISGPVARMGDHPAEKFGAELKNSARLLEDLLRK</sequence>
<comment type="caution">
    <text evidence="6">The sequence shown here is derived from an EMBL/GenBank/DDBJ whole genome shotgun (WGS) entry which is preliminary data.</text>
</comment>
<dbReference type="InterPro" id="IPR036390">
    <property type="entry name" value="WH_DNA-bd_sf"/>
</dbReference>
<evidence type="ECO:0000256" key="3">
    <source>
        <dbReference type="ARBA" id="ARBA00023163"/>
    </source>
</evidence>
<dbReference type="InterPro" id="IPR029016">
    <property type="entry name" value="GAF-like_dom_sf"/>
</dbReference>
<feature type="domain" description="IclR-ED" evidence="5">
    <location>
        <begin position="73"/>
        <end position="244"/>
    </location>
</feature>
<dbReference type="Gene3D" id="1.10.10.10">
    <property type="entry name" value="Winged helix-like DNA-binding domain superfamily/Winged helix DNA-binding domain"/>
    <property type="match status" value="1"/>
</dbReference>
<name>A0A9X3M5G1_9CORY</name>
<evidence type="ECO:0000259" key="4">
    <source>
        <dbReference type="PROSITE" id="PS51077"/>
    </source>
</evidence>
<dbReference type="GeneID" id="301812245"/>
<evidence type="ECO:0000259" key="5">
    <source>
        <dbReference type="PROSITE" id="PS51078"/>
    </source>
</evidence>
<dbReference type="Pfam" id="PF01614">
    <property type="entry name" value="IclR_C"/>
    <property type="match status" value="1"/>
</dbReference>
<dbReference type="PROSITE" id="PS51078">
    <property type="entry name" value="ICLR_ED"/>
    <property type="match status" value="1"/>
</dbReference>
<keyword evidence="1" id="KW-0805">Transcription regulation</keyword>
<dbReference type="GO" id="GO:0003700">
    <property type="term" value="F:DNA-binding transcription factor activity"/>
    <property type="evidence" value="ECO:0007669"/>
    <property type="project" value="TreeGrafter"/>
</dbReference>
<proteinExistence type="predicted"/>
<feature type="domain" description="HTH iclR-type" evidence="4">
    <location>
        <begin position="13"/>
        <end position="72"/>
    </location>
</feature>
<dbReference type="AlphaFoldDB" id="A0A9X3M5G1"/>
<keyword evidence="2" id="KW-0238">DNA-binding</keyword>
<evidence type="ECO:0000256" key="1">
    <source>
        <dbReference type="ARBA" id="ARBA00023015"/>
    </source>
</evidence>
<keyword evidence="7" id="KW-1185">Reference proteome</keyword>
<dbReference type="PANTHER" id="PTHR30136:SF39">
    <property type="entry name" value="TRANSCRIPTIONAL REGULATORY PROTEIN"/>
    <property type="match status" value="1"/>
</dbReference>
<dbReference type="PROSITE" id="PS51077">
    <property type="entry name" value="HTH_ICLR"/>
    <property type="match status" value="1"/>
</dbReference>
<dbReference type="InterPro" id="IPR014757">
    <property type="entry name" value="Tscrpt_reg_IclR_C"/>
</dbReference>
<protein>
    <submittedName>
        <fullName evidence="6">IclR family transcriptional regulator</fullName>
    </submittedName>
</protein>
<evidence type="ECO:0000313" key="7">
    <source>
        <dbReference type="Proteomes" id="UP001146505"/>
    </source>
</evidence>
<dbReference type="Pfam" id="PF09339">
    <property type="entry name" value="HTH_IclR"/>
    <property type="match status" value="1"/>
</dbReference>
<dbReference type="SUPFAM" id="SSF46785">
    <property type="entry name" value="Winged helix' DNA-binding domain"/>
    <property type="match status" value="1"/>
</dbReference>
<dbReference type="RefSeq" id="WP_269954553.1">
    <property type="nucleotide sequence ID" value="NZ_JAKMUV010000002.1"/>
</dbReference>
<dbReference type="GO" id="GO:0003677">
    <property type="term" value="F:DNA binding"/>
    <property type="evidence" value="ECO:0007669"/>
    <property type="project" value="UniProtKB-KW"/>
</dbReference>
<evidence type="ECO:0000313" key="6">
    <source>
        <dbReference type="EMBL" id="MCZ9304262.1"/>
    </source>
</evidence>
<dbReference type="GO" id="GO:0045892">
    <property type="term" value="P:negative regulation of DNA-templated transcription"/>
    <property type="evidence" value="ECO:0007669"/>
    <property type="project" value="TreeGrafter"/>
</dbReference>
<dbReference type="EMBL" id="JAKMUV010000002">
    <property type="protein sequence ID" value="MCZ9304262.1"/>
    <property type="molecule type" value="Genomic_DNA"/>
</dbReference>
<gene>
    <name evidence="6" type="ORF">L8U58_01725</name>
</gene>
<dbReference type="PANTHER" id="PTHR30136">
    <property type="entry name" value="HELIX-TURN-HELIX TRANSCRIPTIONAL REGULATOR, ICLR FAMILY"/>
    <property type="match status" value="1"/>
</dbReference>
<dbReference type="SMART" id="SM00346">
    <property type="entry name" value="HTH_ICLR"/>
    <property type="match status" value="1"/>
</dbReference>